<evidence type="ECO:0000256" key="9">
    <source>
        <dbReference type="SAM" id="Phobius"/>
    </source>
</evidence>
<dbReference type="Ensembl" id="ENSPRET00000018261.1">
    <property type="protein sequence ID" value="ENSPREP00000018068.1"/>
    <property type="gene ID" value="ENSPREG00000012227.1"/>
</dbReference>
<dbReference type="AlphaFoldDB" id="A0A3P9P8P4"/>
<evidence type="ECO:0000313" key="11">
    <source>
        <dbReference type="Ensembl" id="ENSPREP00000018068.1"/>
    </source>
</evidence>
<dbReference type="GeneID" id="103462758"/>
<feature type="chain" id="PRO_5018113111" evidence="10">
    <location>
        <begin position="19"/>
        <end position="583"/>
    </location>
</feature>
<feature type="compositionally biased region" description="Basic and acidic residues" evidence="8">
    <location>
        <begin position="283"/>
        <end position="292"/>
    </location>
</feature>
<feature type="transmembrane region" description="Helical" evidence="9">
    <location>
        <begin position="210"/>
        <end position="233"/>
    </location>
</feature>
<dbReference type="PANTHER" id="PTHR23037:SF22">
    <property type="entry name" value="CYTOKINE RECEPTOR COMMON SUBUNIT BETA"/>
    <property type="match status" value="1"/>
</dbReference>
<dbReference type="Bgee" id="ENSPREG00000012227">
    <property type="expression patterns" value="Expressed in caudal fin and 1 other cell type or tissue"/>
</dbReference>
<keyword evidence="3 10" id="KW-0732">Signal</keyword>
<feature type="compositionally biased region" description="Low complexity" evidence="8">
    <location>
        <begin position="293"/>
        <end position="303"/>
    </location>
</feature>
<evidence type="ECO:0000256" key="5">
    <source>
        <dbReference type="ARBA" id="ARBA00023136"/>
    </source>
</evidence>
<dbReference type="InterPro" id="IPR013783">
    <property type="entry name" value="Ig-like_fold"/>
</dbReference>
<comment type="subcellular location">
    <subcellularLocation>
        <location evidence="1">Membrane</location>
        <topology evidence="1">Single-pass membrane protein</topology>
    </subcellularLocation>
</comment>
<evidence type="ECO:0000256" key="1">
    <source>
        <dbReference type="ARBA" id="ARBA00004167"/>
    </source>
</evidence>
<dbReference type="GO" id="GO:0009897">
    <property type="term" value="C:external side of plasma membrane"/>
    <property type="evidence" value="ECO:0007669"/>
    <property type="project" value="TreeGrafter"/>
</dbReference>
<dbReference type="SUPFAM" id="SSF49265">
    <property type="entry name" value="Fibronectin type III"/>
    <property type="match status" value="1"/>
</dbReference>
<name>A0A3P9P8P4_POERE</name>
<keyword evidence="6" id="KW-1015">Disulfide bond</keyword>
<feature type="region of interest" description="Disordered" evidence="8">
    <location>
        <begin position="283"/>
        <end position="307"/>
    </location>
</feature>
<evidence type="ECO:0000256" key="7">
    <source>
        <dbReference type="ARBA" id="ARBA00023170"/>
    </source>
</evidence>
<dbReference type="PANTHER" id="PTHR23037">
    <property type="entry name" value="CYTOKINE RECEPTOR"/>
    <property type="match status" value="1"/>
</dbReference>
<dbReference type="STRING" id="8081.ENSPREP00000018068"/>
<reference evidence="11" key="3">
    <citation type="submission" date="2025-09" db="UniProtKB">
        <authorList>
            <consortium name="Ensembl"/>
        </authorList>
    </citation>
    <scope>IDENTIFICATION</scope>
    <source>
        <strain evidence="11">Guanapo</strain>
    </source>
</reference>
<evidence type="ECO:0000313" key="12">
    <source>
        <dbReference type="Proteomes" id="UP000242638"/>
    </source>
</evidence>
<organism evidence="11 12">
    <name type="scientific">Poecilia reticulata</name>
    <name type="common">Guppy</name>
    <name type="synonym">Acanthophacelus reticulatus</name>
    <dbReference type="NCBI Taxonomy" id="8081"/>
    <lineage>
        <taxon>Eukaryota</taxon>
        <taxon>Metazoa</taxon>
        <taxon>Chordata</taxon>
        <taxon>Craniata</taxon>
        <taxon>Vertebrata</taxon>
        <taxon>Euteleostomi</taxon>
        <taxon>Actinopterygii</taxon>
        <taxon>Neopterygii</taxon>
        <taxon>Teleostei</taxon>
        <taxon>Neoteleostei</taxon>
        <taxon>Acanthomorphata</taxon>
        <taxon>Ovalentaria</taxon>
        <taxon>Atherinomorphae</taxon>
        <taxon>Cyprinodontiformes</taxon>
        <taxon>Poeciliidae</taxon>
        <taxon>Poeciliinae</taxon>
        <taxon>Poecilia</taxon>
    </lineage>
</organism>
<dbReference type="OrthoDB" id="8962741at2759"/>
<dbReference type="Gene3D" id="2.60.40.10">
    <property type="entry name" value="Immunoglobulins"/>
    <property type="match status" value="1"/>
</dbReference>
<feature type="signal peptide" evidence="10">
    <location>
        <begin position="1"/>
        <end position="18"/>
    </location>
</feature>
<dbReference type="KEGG" id="pret:103462758"/>
<dbReference type="OMA" id="SIYICFV"/>
<reference evidence="11" key="2">
    <citation type="submission" date="2025-08" db="UniProtKB">
        <authorList>
            <consortium name="Ensembl"/>
        </authorList>
    </citation>
    <scope>IDENTIFICATION</scope>
    <source>
        <strain evidence="11">Guanapo</strain>
    </source>
</reference>
<evidence type="ECO:0000256" key="8">
    <source>
        <dbReference type="SAM" id="MobiDB-lite"/>
    </source>
</evidence>
<evidence type="ECO:0000256" key="3">
    <source>
        <dbReference type="ARBA" id="ARBA00022729"/>
    </source>
</evidence>
<proteinExistence type="predicted"/>
<reference evidence="12" key="1">
    <citation type="submission" date="2013-11" db="EMBL/GenBank/DDBJ databases">
        <title>The genomic landscape of the Guanapo guppy.</title>
        <authorList>
            <person name="Kuenstner A."/>
            <person name="Dreyer C."/>
        </authorList>
    </citation>
    <scope>NUCLEOTIDE SEQUENCE</scope>
    <source>
        <strain evidence="12">Guanapo</strain>
    </source>
</reference>
<evidence type="ECO:0000256" key="6">
    <source>
        <dbReference type="ARBA" id="ARBA00023157"/>
    </source>
</evidence>
<protein>
    <submittedName>
        <fullName evidence="11">Uncharacterized LOC103462758</fullName>
    </submittedName>
</protein>
<evidence type="ECO:0000256" key="10">
    <source>
        <dbReference type="SAM" id="SignalP"/>
    </source>
</evidence>
<accession>A0A3P9P8P4</accession>
<evidence type="ECO:0000256" key="2">
    <source>
        <dbReference type="ARBA" id="ARBA00022692"/>
    </source>
</evidence>
<sequence>MASFQLLLFLGYFATARAAIDLDCFNDYDKVFCRLGVKQCSQYTLNVDDTYNKYNCPLEKCDSEQCCCSTVFDPVSSEFSVKVFEGVNERVINSTTFYVLKSLKPKTPTNVSVNETEGIYTVYWKTDMNEVLDKPTAEVNIYKNGALWKSSGQITPATSHGLQSYQINGQDLEPDTVYMISVRSFTRYSNKFSDTSKEYKIKTPSAPTPILLWIIISLSVFLIILIVSIYICFVRIKKKWWDSFSEPKKLFVPVRKPEFYKPDSDPTSPVWVKSLPSRDDDQMLPIKQREDGSINGNSSGGSSDLCYGQTEPLEPKGEFADNIDKALLECLSKHFILSGPPHPPGPQDKMVPLFTSKSPSSVSSGIINRSYFMSLPKSLDLTKEDSSTVKLLDNSSNSYKSDTVDCPDQQIPAGLFLAQKDISSDVRVDMSYQKCKADAKQTPLSENGILSSTSSGATTATSSGFDSSFKRFDEANPDFFKMLFLSSLPSGTLHCPVVVDDYKPFPNKVEQPGVLPSGNQSIDHQGLNVIQGGRVLQMPQPCFIPDLKTWNGPCPSVLQIPHLPLLSSDKSAPVILVDGYKCV</sequence>
<dbReference type="InterPro" id="IPR036116">
    <property type="entry name" value="FN3_sf"/>
</dbReference>
<keyword evidence="4 9" id="KW-1133">Transmembrane helix</keyword>
<dbReference type="RefSeq" id="XP_008403953.1">
    <property type="nucleotide sequence ID" value="XM_008405731.2"/>
</dbReference>
<dbReference type="GO" id="GO:0004896">
    <property type="term" value="F:cytokine receptor activity"/>
    <property type="evidence" value="ECO:0007669"/>
    <property type="project" value="TreeGrafter"/>
</dbReference>
<dbReference type="Proteomes" id="UP000242638">
    <property type="component" value="Unassembled WGS sequence"/>
</dbReference>
<keyword evidence="12" id="KW-1185">Reference proteome</keyword>
<evidence type="ECO:0000256" key="4">
    <source>
        <dbReference type="ARBA" id="ARBA00022989"/>
    </source>
</evidence>
<dbReference type="GO" id="GO:0016064">
    <property type="term" value="P:immunoglobulin mediated immune response"/>
    <property type="evidence" value="ECO:0007669"/>
    <property type="project" value="TreeGrafter"/>
</dbReference>
<keyword evidence="2 9" id="KW-0812">Transmembrane</keyword>
<keyword evidence="5 9" id="KW-0472">Membrane</keyword>
<dbReference type="GeneTree" id="ENSGT00530000069547"/>
<keyword evidence="7" id="KW-0675">Receptor</keyword>